<dbReference type="GO" id="GO:0004013">
    <property type="term" value="F:adenosylhomocysteinase activity"/>
    <property type="evidence" value="ECO:0007669"/>
    <property type="project" value="UniProtKB-UniRule"/>
</dbReference>
<feature type="domain" description="S-adenosyl-L-homocysteine hydrolase NAD binding" evidence="7">
    <location>
        <begin position="157"/>
        <end position="317"/>
    </location>
</feature>
<feature type="binding site" evidence="5">
    <location>
        <position position="311"/>
    </location>
    <ligand>
        <name>NAD(+)</name>
        <dbReference type="ChEBI" id="CHEBI:57540"/>
    </ligand>
</feature>
<dbReference type="Gene3D" id="3.40.50.720">
    <property type="entry name" value="NAD(P)-binding Rossmann-like Domain"/>
    <property type="match status" value="1"/>
</dbReference>
<evidence type="ECO:0000256" key="2">
    <source>
        <dbReference type="ARBA" id="ARBA00022563"/>
    </source>
</evidence>
<keyword evidence="3 5" id="KW-0520">NAD</keyword>
<comment type="caution">
    <text evidence="8">The sequence shown here is derived from an EMBL/GenBank/DDBJ whole genome shotgun (WGS) entry which is preliminary data.</text>
</comment>
<sequence length="385" mass="42162">MLTLGSLSSSALESGVLRGVRVGLVLHIEAKTAVLALKLARAGAEVHLAASNPLSTQDDVVEAVRGELAAVYARRGESSEEYSEALRRVLAARPDYIIDDGGDAITLSHREGVSSVKGACEETTTGVIRVRNLERSGLLRYPVIAVNDAYTKHLFDNRFGSGQSVVDGFMRATNILLAGKRVVVVGYGWVGRGVAQRLRGMGARVVVCEVDAVRAIEAYMDGFEVEPLLEAAGNCDAIITATGDVRVVREEHFRVMRDGTILANAGHFNVEVDVDHLEKHSSSKRVVRPNVTEYVYAGRRLYVLGEGRLINLVAADGHPIEVMDMSFSAQFLALRYLVENSSRLQPKLMKLPEELDTLIAKTFLKAHGVRIDELTEEQKRYLESY</sequence>
<evidence type="ECO:0000259" key="7">
    <source>
        <dbReference type="SMART" id="SM00997"/>
    </source>
</evidence>
<evidence type="ECO:0000256" key="4">
    <source>
        <dbReference type="NCBIfam" id="TIGR00936"/>
    </source>
</evidence>
<dbReference type="GO" id="GO:0005829">
    <property type="term" value="C:cytosol"/>
    <property type="evidence" value="ECO:0007669"/>
    <property type="project" value="TreeGrafter"/>
</dbReference>
<dbReference type="NCBIfam" id="TIGR00936">
    <property type="entry name" value="ahcY"/>
    <property type="match status" value="1"/>
</dbReference>
<organism evidence="8 9">
    <name type="scientific">Candidatus Marsarchaeota G2 archaeon OSP_D</name>
    <dbReference type="NCBI Taxonomy" id="1978157"/>
    <lineage>
        <taxon>Archaea</taxon>
        <taxon>Candidatus Marsarchaeota</taxon>
        <taxon>Candidatus Marsarchaeota group 2</taxon>
    </lineage>
</organism>
<dbReference type="EC" id="3.13.2.1" evidence="4"/>
<name>A0A2R6AKT4_9ARCH</name>
<keyword evidence="2" id="KW-0554">One-carbon metabolism</keyword>
<dbReference type="Proteomes" id="UP000240322">
    <property type="component" value="Unassembled WGS sequence"/>
</dbReference>
<accession>A0A2R6AKT4</accession>
<dbReference type="PROSITE" id="PS00739">
    <property type="entry name" value="ADOHCYASE_2"/>
    <property type="match status" value="1"/>
</dbReference>
<evidence type="ECO:0000256" key="5">
    <source>
        <dbReference type="PIRSR" id="PIRSR001109-2"/>
    </source>
</evidence>
<dbReference type="CDD" id="cd00401">
    <property type="entry name" value="SAHH"/>
    <property type="match status" value="1"/>
</dbReference>
<dbReference type="Pfam" id="PF05221">
    <property type="entry name" value="AdoHcyase"/>
    <property type="match status" value="1"/>
</dbReference>
<dbReference type="InterPro" id="IPR036291">
    <property type="entry name" value="NAD(P)-bd_dom_sf"/>
</dbReference>
<dbReference type="InterPro" id="IPR000043">
    <property type="entry name" value="Adenosylhomocysteinase-like"/>
</dbReference>
<feature type="binding site" evidence="5">
    <location>
        <position position="318"/>
    </location>
    <ligand>
        <name>NAD(+)</name>
        <dbReference type="ChEBI" id="CHEBI:57540"/>
    </ligand>
</feature>
<dbReference type="Pfam" id="PF00670">
    <property type="entry name" value="AdoHcyase_NAD"/>
    <property type="match status" value="1"/>
</dbReference>
<dbReference type="PANTHER" id="PTHR23420:SF0">
    <property type="entry name" value="ADENOSYLHOMOCYSTEINASE"/>
    <property type="match status" value="1"/>
</dbReference>
<feature type="binding site" evidence="5">
    <location>
        <position position="209"/>
    </location>
    <ligand>
        <name>NAD(+)</name>
        <dbReference type="ChEBI" id="CHEBI:57540"/>
    </ligand>
</feature>
<gene>
    <name evidence="8" type="ORF">B9Q03_11400</name>
</gene>
<feature type="binding site" evidence="5">
    <location>
        <begin position="188"/>
        <end position="193"/>
    </location>
    <ligand>
        <name>NAD(+)</name>
        <dbReference type="ChEBI" id="CHEBI:57540"/>
    </ligand>
</feature>
<dbReference type="SUPFAM" id="SSF52283">
    <property type="entry name" value="Formate/glycerate dehydrogenase catalytic domain-like"/>
    <property type="match status" value="1"/>
</dbReference>
<dbReference type="Gene3D" id="3.40.50.1480">
    <property type="entry name" value="Adenosylhomocysteinase-like"/>
    <property type="match status" value="1"/>
</dbReference>
<dbReference type="InterPro" id="IPR015878">
    <property type="entry name" value="Ado_hCys_hydrolase_NAD-bd"/>
</dbReference>
<dbReference type="AlphaFoldDB" id="A0A2R6AKT4"/>
<dbReference type="SMART" id="SM00997">
    <property type="entry name" value="AdoHcyase_NAD"/>
    <property type="match status" value="1"/>
</dbReference>
<comment type="similarity">
    <text evidence="1 6">Belongs to the adenosylhomocysteinase family.</text>
</comment>
<dbReference type="GO" id="GO:0033353">
    <property type="term" value="P:S-adenosylmethionine cycle"/>
    <property type="evidence" value="ECO:0007669"/>
    <property type="project" value="TreeGrafter"/>
</dbReference>
<feature type="binding site" evidence="5">
    <location>
        <begin position="123"/>
        <end position="125"/>
    </location>
    <ligand>
        <name>NAD(+)</name>
        <dbReference type="ChEBI" id="CHEBI:57540"/>
    </ligand>
</feature>
<dbReference type="PROSITE" id="PS00738">
    <property type="entry name" value="ADOHCYASE_1"/>
    <property type="match status" value="1"/>
</dbReference>
<comment type="cofactor">
    <cofactor evidence="5">
        <name>NAD(+)</name>
        <dbReference type="ChEBI" id="CHEBI:57540"/>
    </cofactor>
    <text evidence="5">Binds 1 NAD(+) per subunit.</text>
</comment>
<dbReference type="PANTHER" id="PTHR23420">
    <property type="entry name" value="ADENOSYLHOMOCYSTEINASE"/>
    <property type="match status" value="1"/>
</dbReference>
<reference evidence="8 9" key="1">
    <citation type="submission" date="2017-04" db="EMBL/GenBank/DDBJ databases">
        <title>Novel microbial lineages endemic to geothermal iron-oxide mats fill important gaps in the evolutionary history of Archaea.</title>
        <authorList>
            <person name="Jay Z.J."/>
            <person name="Beam J.P."/>
            <person name="Dlakic M."/>
            <person name="Rusch D.B."/>
            <person name="Kozubal M.A."/>
            <person name="Inskeep W.P."/>
        </authorList>
    </citation>
    <scope>NUCLEOTIDE SEQUENCE [LARGE SCALE GENOMIC DNA]</scope>
    <source>
        <strain evidence="8">OSP_D</strain>
    </source>
</reference>
<dbReference type="InterPro" id="IPR020082">
    <property type="entry name" value="S-Ado-L-homoCys_hydrolase_CS"/>
</dbReference>
<dbReference type="GO" id="GO:0006730">
    <property type="term" value="P:one-carbon metabolic process"/>
    <property type="evidence" value="ECO:0007669"/>
    <property type="project" value="UniProtKB-UniRule"/>
</dbReference>
<protein>
    <recommendedName>
        <fullName evidence="4">Adenosylhomocysteinase</fullName>
        <ecNumber evidence="4">3.13.2.1</ecNumber>
    </recommendedName>
</protein>
<dbReference type="InterPro" id="IPR042172">
    <property type="entry name" value="Adenosylhomocyst_ase-like_sf"/>
</dbReference>
<dbReference type="SMART" id="SM00996">
    <property type="entry name" value="AdoHcyase"/>
    <property type="match status" value="1"/>
</dbReference>
<dbReference type="SUPFAM" id="SSF51735">
    <property type="entry name" value="NAD(P)-binding Rossmann-fold domains"/>
    <property type="match status" value="1"/>
</dbReference>
<dbReference type="NCBIfam" id="NF004005">
    <property type="entry name" value="PRK05476.2-3"/>
    <property type="match status" value="1"/>
</dbReference>
<proteinExistence type="inferred from homology"/>
<evidence type="ECO:0000313" key="8">
    <source>
        <dbReference type="EMBL" id="PSN86978.1"/>
    </source>
</evidence>
<evidence type="ECO:0000313" key="9">
    <source>
        <dbReference type="Proteomes" id="UP000240322"/>
    </source>
</evidence>
<dbReference type="EMBL" id="NEXE01000196">
    <property type="protein sequence ID" value="PSN86978.1"/>
    <property type="molecule type" value="Genomic_DNA"/>
</dbReference>
<evidence type="ECO:0000256" key="6">
    <source>
        <dbReference type="RuleBase" id="RU004166"/>
    </source>
</evidence>
<evidence type="ECO:0000256" key="1">
    <source>
        <dbReference type="ARBA" id="ARBA00007122"/>
    </source>
</evidence>
<feature type="binding site" evidence="5">
    <location>
        <begin position="265"/>
        <end position="267"/>
    </location>
    <ligand>
        <name>NAD(+)</name>
        <dbReference type="ChEBI" id="CHEBI:57540"/>
    </ligand>
</feature>
<dbReference type="PIRSF" id="PIRSF001109">
    <property type="entry name" value="Ad_hcy_hydrolase"/>
    <property type="match status" value="1"/>
</dbReference>
<evidence type="ECO:0000256" key="3">
    <source>
        <dbReference type="ARBA" id="ARBA00023027"/>
    </source>
</evidence>